<dbReference type="SUPFAM" id="SSF53474">
    <property type="entry name" value="alpha/beta-Hydrolases"/>
    <property type="match status" value="1"/>
</dbReference>
<reference evidence="5 6" key="1">
    <citation type="submission" date="2018-07" db="EMBL/GenBank/DDBJ databases">
        <title>Chitinophaga K2CV101002-2 sp. nov., isolated from a monsoon evergreen broad-leaved forest soil.</title>
        <authorList>
            <person name="Lv Y."/>
        </authorList>
    </citation>
    <scope>NUCLEOTIDE SEQUENCE [LARGE SCALE GENOMIC DNA]</scope>
    <source>
        <strain evidence="5 6">GDMCC 1.1288</strain>
    </source>
</reference>
<evidence type="ECO:0000313" key="6">
    <source>
        <dbReference type="Proteomes" id="UP000260644"/>
    </source>
</evidence>
<dbReference type="InterPro" id="IPR037524">
    <property type="entry name" value="PA14/GLEYA"/>
</dbReference>
<name>A0A3E1YAL8_9BACT</name>
<sequence>MKSYCFSLLFFMLIWQGNLLAQEKEDSVYSKILGEQRYLQVYLPDNYSKDKKYDVVYALDGEMLGRFIPPVLSFSQENELMPPVIVIGIKNIYWYDKNENSRDRDLLPQKVEGSPLSGGADNFIKVINSEIIPYINAHYATSGKNILFGHSYGGLFTVYTFLKNPDIFDSFIASDPALWWNDGFVLKLAEQSFPNVSRLHTLFVGGRDGQIFEAFGIKKLEDLLNKQTSEYLRWQVVKNPDEHHGSVRLKNIYDGLKFTYFGYSSFMLDFFPLSGIIAQNKPVPIYLYSTYLQMNPGIRYTTDGAEPTPHSKKYDYGMLITNPAILTMKQFSNYGEDKVMKGIFKSGNIFSAIVPPSKIEAGGFNYTFYNYDTTTLIIDSLKPLSKGITDNSFSVYSYTGNTPFACKVDGYLKCLNTGYYTFFIDADYIARWYVDNQLLLTINQPADKLSSKSYVLPLAKGFHHFKLEYLHKGGDKNLSITYLNQAFGDKSTLAKLPIGIPFSLQYNNVSSPSKKMP</sequence>
<proteinExistence type="inferred from homology"/>
<evidence type="ECO:0000256" key="1">
    <source>
        <dbReference type="ARBA" id="ARBA00005622"/>
    </source>
</evidence>
<dbReference type="InterPro" id="IPR059177">
    <property type="entry name" value="GH29D-like_dom"/>
</dbReference>
<dbReference type="Gene3D" id="3.40.50.1820">
    <property type="entry name" value="alpha/beta hydrolase"/>
    <property type="match status" value="1"/>
</dbReference>
<feature type="signal peptide" evidence="3">
    <location>
        <begin position="1"/>
        <end position="21"/>
    </location>
</feature>
<dbReference type="PROSITE" id="PS51820">
    <property type="entry name" value="PA14"/>
    <property type="match status" value="1"/>
</dbReference>
<dbReference type="InterPro" id="IPR011658">
    <property type="entry name" value="PA14_dom"/>
</dbReference>
<evidence type="ECO:0000313" key="5">
    <source>
        <dbReference type="EMBL" id="RFS22708.1"/>
    </source>
</evidence>
<organism evidence="5 6">
    <name type="scientific">Chitinophaga silvatica</name>
    <dbReference type="NCBI Taxonomy" id="2282649"/>
    <lineage>
        <taxon>Bacteria</taxon>
        <taxon>Pseudomonadati</taxon>
        <taxon>Bacteroidota</taxon>
        <taxon>Chitinophagia</taxon>
        <taxon>Chitinophagales</taxon>
        <taxon>Chitinophagaceae</taxon>
        <taxon>Chitinophaga</taxon>
    </lineage>
</organism>
<dbReference type="GO" id="GO:0016788">
    <property type="term" value="F:hydrolase activity, acting on ester bonds"/>
    <property type="evidence" value="ECO:0007669"/>
    <property type="project" value="TreeGrafter"/>
</dbReference>
<dbReference type="Pfam" id="PF07691">
    <property type="entry name" value="PA14"/>
    <property type="match status" value="1"/>
</dbReference>
<dbReference type="SUPFAM" id="SSF56988">
    <property type="entry name" value="Anthrax protective antigen"/>
    <property type="match status" value="1"/>
</dbReference>
<dbReference type="SMART" id="SM00758">
    <property type="entry name" value="PA14"/>
    <property type="match status" value="1"/>
</dbReference>
<dbReference type="EMBL" id="QPMM01000006">
    <property type="protein sequence ID" value="RFS22708.1"/>
    <property type="molecule type" value="Genomic_DNA"/>
</dbReference>
<dbReference type="Proteomes" id="UP000260644">
    <property type="component" value="Unassembled WGS sequence"/>
</dbReference>
<feature type="chain" id="PRO_5017544738" description="PA14 domain-containing protein" evidence="3">
    <location>
        <begin position="22"/>
        <end position="517"/>
    </location>
</feature>
<accession>A0A3E1YAL8</accession>
<comment type="similarity">
    <text evidence="1">Belongs to the esterase D family.</text>
</comment>
<comment type="caution">
    <text evidence="5">The sequence shown here is derived from an EMBL/GenBank/DDBJ whole genome shotgun (WGS) entry which is preliminary data.</text>
</comment>
<dbReference type="Pfam" id="PF00756">
    <property type="entry name" value="Esterase"/>
    <property type="match status" value="1"/>
</dbReference>
<keyword evidence="6" id="KW-1185">Reference proteome</keyword>
<evidence type="ECO:0000259" key="4">
    <source>
        <dbReference type="PROSITE" id="PS51820"/>
    </source>
</evidence>
<dbReference type="OrthoDB" id="9784036at2"/>
<dbReference type="Pfam" id="PF13290">
    <property type="entry name" value="CHB_HEX_C_1"/>
    <property type="match status" value="1"/>
</dbReference>
<gene>
    <name evidence="5" type="ORF">DVR12_13015</name>
</gene>
<dbReference type="PANTHER" id="PTHR40841">
    <property type="entry name" value="SIDEROPHORE TRIACETYLFUSARININE C ESTERASE"/>
    <property type="match status" value="1"/>
</dbReference>
<evidence type="ECO:0000256" key="2">
    <source>
        <dbReference type="ARBA" id="ARBA00022801"/>
    </source>
</evidence>
<dbReference type="RefSeq" id="WP_116976101.1">
    <property type="nucleotide sequence ID" value="NZ_QPMM01000006.1"/>
</dbReference>
<dbReference type="InterPro" id="IPR052558">
    <property type="entry name" value="Siderophore_Hydrolase_D"/>
</dbReference>
<keyword evidence="2" id="KW-0378">Hydrolase</keyword>
<dbReference type="InterPro" id="IPR029058">
    <property type="entry name" value="AB_hydrolase_fold"/>
</dbReference>
<dbReference type="PANTHER" id="PTHR40841:SF2">
    <property type="entry name" value="SIDEROPHORE-DEGRADING ESTERASE (EUROFUNG)"/>
    <property type="match status" value="1"/>
</dbReference>
<keyword evidence="3" id="KW-0732">Signal</keyword>
<protein>
    <recommendedName>
        <fullName evidence="4">PA14 domain-containing protein</fullName>
    </recommendedName>
</protein>
<dbReference type="AlphaFoldDB" id="A0A3E1YAL8"/>
<feature type="domain" description="PA14" evidence="4">
    <location>
        <begin position="359"/>
        <end position="497"/>
    </location>
</feature>
<dbReference type="InterPro" id="IPR000801">
    <property type="entry name" value="Esterase-like"/>
</dbReference>
<evidence type="ECO:0000256" key="3">
    <source>
        <dbReference type="SAM" id="SignalP"/>
    </source>
</evidence>